<dbReference type="InterPro" id="IPR003694">
    <property type="entry name" value="NAD_synthase"/>
</dbReference>
<dbReference type="InterPro" id="IPR003010">
    <property type="entry name" value="C-N_Hydrolase"/>
</dbReference>
<dbReference type="STRING" id="1244108.SAMN05444004_102229"/>
<comment type="similarity">
    <text evidence="9">Belongs to the NAD synthetase family.</text>
</comment>
<keyword evidence="5 7" id="KW-0067">ATP-binding</keyword>
<dbReference type="NCBIfam" id="TIGR00552">
    <property type="entry name" value="nadE"/>
    <property type="match status" value="1"/>
</dbReference>
<dbReference type="Pfam" id="PF00795">
    <property type="entry name" value="CN_hydrolase"/>
    <property type="match status" value="1"/>
</dbReference>
<dbReference type="Gene3D" id="3.40.50.620">
    <property type="entry name" value="HUPs"/>
    <property type="match status" value="1"/>
</dbReference>
<dbReference type="Gene3D" id="3.60.110.10">
    <property type="entry name" value="Carbon-nitrogen hydrolase"/>
    <property type="match status" value="1"/>
</dbReference>
<comment type="catalytic activity">
    <reaction evidence="7 8">
        <text>deamido-NAD(+) + L-glutamine + ATP + H2O = L-glutamate + AMP + diphosphate + NAD(+) + H(+)</text>
        <dbReference type="Rhea" id="RHEA:24384"/>
        <dbReference type="ChEBI" id="CHEBI:15377"/>
        <dbReference type="ChEBI" id="CHEBI:15378"/>
        <dbReference type="ChEBI" id="CHEBI:29985"/>
        <dbReference type="ChEBI" id="CHEBI:30616"/>
        <dbReference type="ChEBI" id="CHEBI:33019"/>
        <dbReference type="ChEBI" id="CHEBI:57540"/>
        <dbReference type="ChEBI" id="CHEBI:58359"/>
        <dbReference type="ChEBI" id="CHEBI:58437"/>
        <dbReference type="ChEBI" id="CHEBI:456215"/>
        <dbReference type="EC" id="6.3.5.1"/>
    </reaction>
</comment>
<comment type="function">
    <text evidence="7">Catalyzes the ATP-dependent amidation of deamido-NAD to form NAD. Uses L-glutamine as a nitrogen source.</text>
</comment>
<feature type="active site" description="For glutaminase activity" evidence="7">
    <location>
        <position position="115"/>
    </location>
</feature>
<keyword evidence="13" id="KW-1185">Reference proteome</keyword>
<name>A0A1H3LKZ9_9RHOB</name>
<evidence type="ECO:0000256" key="8">
    <source>
        <dbReference type="PIRNR" id="PIRNR006630"/>
    </source>
</evidence>
<dbReference type="CDD" id="cd07570">
    <property type="entry name" value="GAT_Gln-NAD-synth"/>
    <property type="match status" value="1"/>
</dbReference>
<dbReference type="EMBL" id="FNPX01000002">
    <property type="protein sequence ID" value="SDY64644.1"/>
    <property type="molecule type" value="Genomic_DNA"/>
</dbReference>
<feature type="binding site" evidence="7">
    <location>
        <position position="399"/>
    </location>
    <ligand>
        <name>ATP</name>
        <dbReference type="ChEBI" id="CHEBI:30616"/>
    </ligand>
</feature>
<organism evidence="12 13">
    <name type="scientific">Jannaschia faecimaris</name>
    <dbReference type="NCBI Taxonomy" id="1244108"/>
    <lineage>
        <taxon>Bacteria</taxon>
        <taxon>Pseudomonadati</taxon>
        <taxon>Pseudomonadota</taxon>
        <taxon>Alphaproteobacteria</taxon>
        <taxon>Rhodobacterales</taxon>
        <taxon>Roseobacteraceae</taxon>
        <taxon>Jannaschia</taxon>
    </lineage>
</organism>
<dbReference type="PIRSF" id="PIRSF006630">
    <property type="entry name" value="NADS_GAT"/>
    <property type="match status" value="1"/>
</dbReference>
<dbReference type="PANTHER" id="PTHR23090">
    <property type="entry name" value="NH 3 /GLUTAMINE-DEPENDENT NAD + SYNTHETASE"/>
    <property type="match status" value="1"/>
</dbReference>
<dbReference type="InterPro" id="IPR036526">
    <property type="entry name" value="C-N_Hydrolase_sf"/>
</dbReference>
<feature type="binding site" evidence="7">
    <location>
        <position position="523"/>
    </location>
    <ligand>
        <name>deamido-NAD(+)</name>
        <dbReference type="ChEBI" id="CHEBI:58437"/>
        <note>ligand shared between two neighboring subunits</note>
    </ligand>
</feature>
<protein>
    <recommendedName>
        <fullName evidence="7 8">Glutamine-dependent NAD(+) synthetase</fullName>
        <ecNumber evidence="7 8">6.3.5.1</ecNumber>
    </recommendedName>
    <alternativeName>
        <fullName evidence="7 8">NAD(+) synthase [glutamine-hydrolyzing]</fullName>
    </alternativeName>
</protein>
<comment type="pathway">
    <text evidence="1 7 8">Cofactor biosynthesis; NAD(+) biosynthesis; NAD(+) from deamido-NAD(+) (L-Gln route): step 1/1.</text>
</comment>
<evidence type="ECO:0000256" key="2">
    <source>
        <dbReference type="ARBA" id="ARBA00007145"/>
    </source>
</evidence>
<evidence type="ECO:0000256" key="1">
    <source>
        <dbReference type="ARBA" id="ARBA00005188"/>
    </source>
</evidence>
<dbReference type="GO" id="GO:0003952">
    <property type="term" value="F:NAD+ synthase (glutamine-hydrolyzing) activity"/>
    <property type="evidence" value="ECO:0007669"/>
    <property type="project" value="UniProtKB-UniRule"/>
</dbReference>
<keyword evidence="3 7" id="KW-0436">Ligase</keyword>
<dbReference type="GO" id="GO:0004359">
    <property type="term" value="F:glutaminase activity"/>
    <property type="evidence" value="ECO:0007669"/>
    <property type="project" value="InterPro"/>
</dbReference>
<evidence type="ECO:0000256" key="6">
    <source>
        <dbReference type="ARBA" id="ARBA00023027"/>
    </source>
</evidence>
<feature type="active site" description="Nucleophile; for glutaminase activity" evidence="7">
    <location>
        <position position="151"/>
    </location>
</feature>
<dbReference type="HAMAP" id="MF_02090">
    <property type="entry name" value="NadE_glutamine_dep"/>
    <property type="match status" value="1"/>
</dbReference>
<dbReference type="GO" id="GO:0005737">
    <property type="term" value="C:cytoplasm"/>
    <property type="evidence" value="ECO:0007669"/>
    <property type="project" value="InterPro"/>
</dbReference>
<evidence type="ECO:0000259" key="11">
    <source>
        <dbReference type="PROSITE" id="PS50263"/>
    </source>
</evidence>
<evidence type="ECO:0000256" key="4">
    <source>
        <dbReference type="ARBA" id="ARBA00022741"/>
    </source>
</evidence>
<evidence type="ECO:0000256" key="10">
    <source>
        <dbReference type="SAM" id="MobiDB-lite"/>
    </source>
</evidence>
<keyword evidence="6 7" id="KW-0520">NAD</keyword>
<evidence type="ECO:0000313" key="12">
    <source>
        <dbReference type="EMBL" id="SDY64644.1"/>
    </source>
</evidence>
<dbReference type="EC" id="6.3.5.1" evidence="7 8"/>
<dbReference type="InterPro" id="IPR014729">
    <property type="entry name" value="Rossmann-like_a/b/a_fold"/>
</dbReference>
<feature type="binding site" evidence="7">
    <location>
        <position position="177"/>
    </location>
    <ligand>
        <name>L-glutamine</name>
        <dbReference type="ChEBI" id="CHEBI:58359"/>
    </ligand>
</feature>
<dbReference type="SUPFAM" id="SSF52402">
    <property type="entry name" value="Adenine nucleotide alpha hydrolases-like"/>
    <property type="match status" value="1"/>
</dbReference>
<feature type="domain" description="CN hydrolase" evidence="11">
    <location>
        <begin position="5"/>
        <end position="247"/>
    </location>
</feature>
<feature type="active site" description="Proton acceptor; for glutaminase activity" evidence="7">
    <location>
        <position position="45"/>
    </location>
</feature>
<dbReference type="SUPFAM" id="SSF56317">
    <property type="entry name" value="Carbon-nitrogen hydrolase"/>
    <property type="match status" value="1"/>
</dbReference>
<dbReference type="PROSITE" id="PS50263">
    <property type="entry name" value="CN_HYDROLASE"/>
    <property type="match status" value="1"/>
</dbReference>
<dbReference type="NCBIfam" id="NF010588">
    <property type="entry name" value="PRK13981.1"/>
    <property type="match status" value="1"/>
</dbReference>
<dbReference type="PANTHER" id="PTHR23090:SF9">
    <property type="entry name" value="GLUTAMINE-DEPENDENT NAD(+) SYNTHETASE"/>
    <property type="match status" value="1"/>
</dbReference>
<evidence type="ECO:0000256" key="3">
    <source>
        <dbReference type="ARBA" id="ARBA00022598"/>
    </source>
</evidence>
<comment type="caution">
    <text evidence="7">Lacks conserved residue(s) required for the propagation of feature annotation.</text>
</comment>
<proteinExistence type="inferred from homology"/>
<feature type="compositionally biased region" description="Basic and acidic residues" evidence="10">
    <location>
        <begin position="466"/>
        <end position="475"/>
    </location>
</feature>
<dbReference type="FunFam" id="3.40.50.620:FF:000106">
    <property type="entry name" value="Glutamine-dependent NAD(+) synthetase"/>
    <property type="match status" value="1"/>
</dbReference>
<accession>A0A1H3LKZ9</accession>
<keyword evidence="4 7" id="KW-0547">Nucleotide-binding</keyword>
<evidence type="ECO:0000256" key="5">
    <source>
        <dbReference type="ARBA" id="ARBA00022840"/>
    </source>
</evidence>
<dbReference type="OrthoDB" id="9760188at2"/>
<dbReference type="RefSeq" id="WP_092642688.1">
    <property type="nucleotide sequence ID" value="NZ_FNPX01000002.1"/>
</dbReference>
<comment type="similarity">
    <text evidence="2 7 8">In the C-terminal section; belongs to the NAD synthetase family.</text>
</comment>
<dbReference type="GO" id="GO:0008795">
    <property type="term" value="F:NAD+ synthase activity"/>
    <property type="evidence" value="ECO:0007669"/>
    <property type="project" value="UniProtKB-UniRule"/>
</dbReference>
<dbReference type="Pfam" id="PF02540">
    <property type="entry name" value="NAD_synthase"/>
    <property type="match status" value="1"/>
</dbReference>
<dbReference type="InterPro" id="IPR014445">
    <property type="entry name" value="Gln-dep_NAD_synthase"/>
</dbReference>
<dbReference type="GO" id="GO:0009435">
    <property type="term" value="P:NAD+ biosynthetic process"/>
    <property type="evidence" value="ECO:0007669"/>
    <property type="project" value="UniProtKB-UniRule"/>
</dbReference>
<dbReference type="UniPathway" id="UPA00253">
    <property type="reaction ID" value="UER00334"/>
</dbReference>
<sequence>MTETFRLTLAQLNPAMGDLEGNAAMARDAWQAARDAGADMVALPEMFLTGYQPQDLIRKPAFVAHARAVLDTLVADCADGPAIGLGLAHWPAEEEKPFNSYVVAHGGKVVAEIHKHHLPNYKVFDEKRYFTSGDISGPYTVGPVRLGTPICEDAWFDDVTETLAETGAEILLVPNGSPYFRGKQDVRYGHMVARTIETGLPLVYLNLVGGQDDQIFDGASFVLNPHGKLTHHLPAFQETLVHIDFDRTDDGWLARDGERVSQPEGPGADYAAMVIALRDYMTKAGFDRAILGLSGGVDSAIVAAIAADALGPQNVHCIMLPSEYTSEHSLEDARGVAERLGCKLDTLPIAGSRAAVTETLAPLFAGTTPDLTEENIQSRLRGLLLMAMSNKFGAMLLTTGNKSEVAVGYSTIYGDMSGGYNPVKDLYKTDLFDVCRWRNANTFDWFKGPDGEVMPQRVIDKPPSAELRDDQKDEDSLPPYPVLDDILKRLIDEEQSVPEVVAAGHDRDVVKHVERLIYLSEYKRFQSAPGARLSQRAFWLDRRYPIVNRWRDPD</sequence>
<dbReference type="Proteomes" id="UP000198914">
    <property type="component" value="Unassembled WGS sequence"/>
</dbReference>
<dbReference type="InterPro" id="IPR022310">
    <property type="entry name" value="NAD/GMP_synthase"/>
</dbReference>
<feature type="binding site" evidence="7">
    <location>
        <position position="183"/>
    </location>
    <ligand>
        <name>L-glutamine</name>
        <dbReference type="ChEBI" id="CHEBI:58359"/>
    </ligand>
</feature>
<feature type="region of interest" description="Disordered" evidence="10">
    <location>
        <begin position="456"/>
        <end position="477"/>
    </location>
</feature>
<feature type="binding site" evidence="7">
    <location>
        <position position="375"/>
    </location>
    <ligand>
        <name>deamido-NAD(+)</name>
        <dbReference type="ChEBI" id="CHEBI:58437"/>
        <note>ligand shared between two neighboring subunits</note>
    </ligand>
</feature>
<dbReference type="CDD" id="cd00553">
    <property type="entry name" value="NAD_synthase"/>
    <property type="match status" value="1"/>
</dbReference>
<evidence type="ECO:0000313" key="13">
    <source>
        <dbReference type="Proteomes" id="UP000198914"/>
    </source>
</evidence>
<evidence type="ECO:0000256" key="9">
    <source>
        <dbReference type="RuleBase" id="RU003811"/>
    </source>
</evidence>
<evidence type="ECO:0000256" key="7">
    <source>
        <dbReference type="HAMAP-Rule" id="MF_02090"/>
    </source>
</evidence>
<dbReference type="GO" id="GO:0005524">
    <property type="term" value="F:ATP binding"/>
    <property type="evidence" value="ECO:0007669"/>
    <property type="project" value="UniProtKB-UniRule"/>
</dbReference>
<feature type="binding site" evidence="7">
    <location>
        <position position="404"/>
    </location>
    <ligand>
        <name>deamido-NAD(+)</name>
        <dbReference type="ChEBI" id="CHEBI:58437"/>
        <note>ligand shared between two neighboring subunits</note>
    </ligand>
</feature>
<feature type="binding site" evidence="7">
    <location>
        <position position="121"/>
    </location>
    <ligand>
        <name>L-glutamine</name>
        <dbReference type="ChEBI" id="CHEBI:58359"/>
    </ligand>
</feature>
<feature type="binding site" evidence="7">
    <location>
        <begin position="292"/>
        <end position="299"/>
    </location>
    <ligand>
        <name>ATP</name>
        <dbReference type="ChEBI" id="CHEBI:30616"/>
    </ligand>
</feature>
<dbReference type="AlphaFoldDB" id="A0A1H3LKZ9"/>
<reference evidence="13" key="1">
    <citation type="submission" date="2016-10" db="EMBL/GenBank/DDBJ databases">
        <authorList>
            <person name="Varghese N."/>
            <person name="Submissions S."/>
        </authorList>
    </citation>
    <scope>NUCLEOTIDE SEQUENCE [LARGE SCALE GENOMIC DNA]</scope>
    <source>
        <strain evidence="13">DSM 100420</strain>
    </source>
</reference>
<gene>
    <name evidence="7" type="primary">nadE</name>
    <name evidence="12" type="ORF">SAMN05444004_102229</name>
</gene>